<dbReference type="PANTHER" id="PTHR43353">
    <property type="entry name" value="SUCCINATE-SEMIALDEHYDE DEHYDROGENASE, MITOCHONDRIAL"/>
    <property type="match status" value="1"/>
</dbReference>
<dbReference type="InterPro" id="IPR016162">
    <property type="entry name" value="Ald_DH_N"/>
</dbReference>
<dbReference type="GO" id="GO:0009450">
    <property type="term" value="P:gamma-aminobutyric acid catabolic process"/>
    <property type="evidence" value="ECO:0007669"/>
    <property type="project" value="TreeGrafter"/>
</dbReference>
<dbReference type="Pfam" id="PF00171">
    <property type="entry name" value="Aldedh"/>
    <property type="match status" value="1"/>
</dbReference>
<gene>
    <name evidence="6" type="primary">gabD</name>
    <name evidence="6" type="ORF">AN964_17660</name>
</gene>
<sequence>MQLDGQYEKSMYINGLWCNAESGNQEHVVNPASLNKIKAFSYGDGADAKKAVEAAKKAFTDWANLSARERSKYLYSAYTLMMEKQEELARILTTEQGKPLAEARGEIASAASYLQWYAEEGNRVYGEIIPSSNKGKRLFVVPQPIGVVAAITPWNFPSSMITRKLGPALAAGCTVVLKPAEQTPLSAIEIVKIFEEVRLPKGVLNLVTGDPTSIGQEFMSNPDVRLITFTGSTEVGKLLMRGSADTVKKLSLELGGHAPILVFDDSDLEQAVKMTIMSKFRNCGQTCICANRIYVQHSIQEEFTAKLMEQLESMKIGEGLDEQVNIGPLIDENALLKVKHQYEDAISKGASTALGGKVYKEKLNGYFFEPTVLTNVSNQMKVMNEETFGPLLPIQTFETEEEVIELANHDRYGLAAYLFTENLNRAIRVMEKLEYGIVGINDVFPAVAEAPFGGIKQSGQGKEGGREGIMEYLEMKYVSMGLKR</sequence>
<protein>
    <recommendedName>
        <fullName evidence="3">Aldehyde dehydrogenase</fullName>
    </recommendedName>
</protein>
<name>A0A0Q3X037_9BACI</name>
<dbReference type="PATRIC" id="fig|157838.3.peg.3915"/>
<dbReference type="GO" id="GO:0004777">
    <property type="term" value="F:succinate-semialdehyde dehydrogenase (NAD+) activity"/>
    <property type="evidence" value="ECO:0007669"/>
    <property type="project" value="TreeGrafter"/>
</dbReference>
<dbReference type="Gene3D" id="3.40.605.10">
    <property type="entry name" value="Aldehyde Dehydrogenase, Chain A, domain 1"/>
    <property type="match status" value="1"/>
</dbReference>
<dbReference type="EMBL" id="LJJC01000004">
    <property type="protein sequence ID" value="KQL55155.1"/>
    <property type="molecule type" value="Genomic_DNA"/>
</dbReference>
<reference evidence="6 7" key="1">
    <citation type="submission" date="2015-09" db="EMBL/GenBank/DDBJ databases">
        <title>Genome sequencing project for genomic taxonomy and phylogenomics of Bacillus-like bacteria.</title>
        <authorList>
            <person name="Liu B."/>
            <person name="Wang J."/>
            <person name="Zhu Y."/>
            <person name="Liu G."/>
            <person name="Chen Q."/>
            <person name="Chen Z."/>
            <person name="Lan J."/>
            <person name="Che J."/>
            <person name="Ge C."/>
            <person name="Shi H."/>
            <person name="Pan Z."/>
            <person name="Liu X."/>
        </authorList>
    </citation>
    <scope>NUCLEOTIDE SEQUENCE [LARGE SCALE GENOMIC DNA]</scope>
    <source>
        <strain evidence="6 7">LMG 18435</strain>
    </source>
</reference>
<accession>A0A0Q3X037</accession>
<dbReference type="PIRSF" id="PIRSF036492">
    <property type="entry name" value="ALDH"/>
    <property type="match status" value="1"/>
</dbReference>
<dbReference type="SUPFAM" id="SSF53720">
    <property type="entry name" value="ALDH-like"/>
    <property type="match status" value="1"/>
</dbReference>
<dbReference type="InterPro" id="IPR016161">
    <property type="entry name" value="Ald_DH/histidinol_DH"/>
</dbReference>
<dbReference type="PANTHER" id="PTHR43353:SF5">
    <property type="entry name" value="SUCCINATE-SEMIALDEHYDE DEHYDROGENASE, MITOCHONDRIAL"/>
    <property type="match status" value="1"/>
</dbReference>
<dbReference type="AlphaFoldDB" id="A0A0Q3X037"/>
<keyword evidence="2 3" id="KW-0560">Oxidoreductase</keyword>
<feature type="active site" evidence="4">
    <location>
        <position position="287"/>
    </location>
</feature>
<proteinExistence type="inferred from homology"/>
<dbReference type="STRING" id="157838.AN964_17660"/>
<dbReference type="InterPro" id="IPR050740">
    <property type="entry name" value="Aldehyde_DH_Superfamily"/>
</dbReference>
<dbReference type="InterPro" id="IPR015590">
    <property type="entry name" value="Aldehyde_DH_dom"/>
</dbReference>
<evidence type="ECO:0000256" key="3">
    <source>
        <dbReference type="PIRNR" id="PIRNR036492"/>
    </source>
</evidence>
<evidence type="ECO:0000313" key="7">
    <source>
        <dbReference type="Proteomes" id="UP000051888"/>
    </source>
</evidence>
<dbReference type="InterPro" id="IPR016163">
    <property type="entry name" value="Ald_DH_C"/>
</dbReference>
<dbReference type="InterPro" id="IPR016160">
    <property type="entry name" value="Ald_DH_CS_CYS"/>
</dbReference>
<evidence type="ECO:0000256" key="4">
    <source>
        <dbReference type="PIRSR" id="PIRSR036492-1"/>
    </source>
</evidence>
<dbReference type="OrthoDB" id="9762913at2"/>
<keyword evidence="7" id="KW-1185">Reference proteome</keyword>
<comment type="similarity">
    <text evidence="1 3">Belongs to the aldehyde dehydrogenase family.</text>
</comment>
<evidence type="ECO:0000259" key="5">
    <source>
        <dbReference type="Pfam" id="PF00171"/>
    </source>
</evidence>
<dbReference type="CDD" id="cd07103">
    <property type="entry name" value="ALDH_F5_SSADH_GabD"/>
    <property type="match status" value="1"/>
</dbReference>
<evidence type="ECO:0000256" key="2">
    <source>
        <dbReference type="ARBA" id="ARBA00023002"/>
    </source>
</evidence>
<feature type="active site" evidence="4">
    <location>
        <position position="253"/>
    </location>
</feature>
<evidence type="ECO:0000313" key="6">
    <source>
        <dbReference type="EMBL" id="KQL55155.1"/>
    </source>
</evidence>
<dbReference type="FunFam" id="3.40.605.10:FF:000005">
    <property type="entry name" value="Succinate-semialdehyde dehydrogenase I"/>
    <property type="match status" value="1"/>
</dbReference>
<dbReference type="GO" id="GO:0006081">
    <property type="term" value="P:aldehyde metabolic process"/>
    <property type="evidence" value="ECO:0007669"/>
    <property type="project" value="InterPro"/>
</dbReference>
<dbReference type="Gene3D" id="3.40.309.10">
    <property type="entry name" value="Aldehyde Dehydrogenase, Chain A, domain 2"/>
    <property type="match status" value="1"/>
</dbReference>
<dbReference type="Proteomes" id="UP000051888">
    <property type="component" value="Unassembled WGS sequence"/>
</dbReference>
<dbReference type="InterPro" id="IPR012394">
    <property type="entry name" value="Aldehyde_DH_NAD(P)"/>
</dbReference>
<feature type="domain" description="Aldehyde dehydrogenase" evidence="5">
    <location>
        <begin position="17"/>
        <end position="478"/>
    </location>
</feature>
<comment type="caution">
    <text evidence="6">The sequence shown here is derived from an EMBL/GenBank/DDBJ whole genome shotgun (WGS) entry which is preliminary data.</text>
</comment>
<organism evidence="6 7">
    <name type="scientific">Heyndrickxia shackletonii</name>
    <dbReference type="NCBI Taxonomy" id="157838"/>
    <lineage>
        <taxon>Bacteria</taxon>
        <taxon>Bacillati</taxon>
        <taxon>Bacillota</taxon>
        <taxon>Bacilli</taxon>
        <taxon>Bacillales</taxon>
        <taxon>Bacillaceae</taxon>
        <taxon>Heyndrickxia</taxon>
    </lineage>
</organism>
<evidence type="ECO:0000256" key="1">
    <source>
        <dbReference type="ARBA" id="ARBA00009986"/>
    </source>
</evidence>
<dbReference type="FunFam" id="3.40.309.10:FF:000004">
    <property type="entry name" value="Succinate-semialdehyde dehydrogenase I"/>
    <property type="match status" value="1"/>
</dbReference>
<dbReference type="PROSITE" id="PS00070">
    <property type="entry name" value="ALDEHYDE_DEHYDR_CYS"/>
    <property type="match status" value="1"/>
</dbReference>
<dbReference type="RefSeq" id="WP_055740951.1">
    <property type="nucleotide sequence ID" value="NZ_JAAIWL010000005.1"/>
</dbReference>